<evidence type="ECO:0000256" key="2">
    <source>
        <dbReference type="SAM" id="MobiDB-lite"/>
    </source>
</evidence>
<feature type="compositionally biased region" description="Polar residues" evidence="2">
    <location>
        <begin position="122"/>
        <end position="140"/>
    </location>
</feature>
<comment type="caution">
    <text evidence="3">The sequence shown here is derived from an EMBL/GenBank/DDBJ whole genome shotgun (WGS) entry which is preliminary data.</text>
</comment>
<feature type="coiled-coil region" evidence="1">
    <location>
        <begin position="241"/>
        <end position="268"/>
    </location>
</feature>
<organism evidence="3 4">
    <name type="scientific">Desmophyllum pertusum</name>
    <dbReference type="NCBI Taxonomy" id="174260"/>
    <lineage>
        <taxon>Eukaryota</taxon>
        <taxon>Metazoa</taxon>
        <taxon>Cnidaria</taxon>
        <taxon>Anthozoa</taxon>
        <taxon>Hexacorallia</taxon>
        <taxon>Scleractinia</taxon>
        <taxon>Caryophylliina</taxon>
        <taxon>Caryophylliidae</taxon>
        <taxon>Desmophyllum</taxon>
    </lineage>
</organism>
<evidence type="ECO:0000313" key="3">
    <source>
        <dbReference type="EMBL" id="KAJ7358740.1"/>
    </source>
</evidence>
<evidence type="ECO:0000256" key="1">
    <source>
        <dbReference type="SAM" id="Coils"/>
    </source>
</evidence>
<protein>
    <submittedName>
        <fullName evidence="3">Uncharacterized protein</fullName>
    </submittedName>
</protein>
<feature type="region of interest" description="Disordered" evidence="2">
    <location>
        <begin position="1"/>
        <end position="142"/>
    </location>
</feature>
<keyword evidence="1" id="KW-0175">Coiled coil</keyword>
<feature type="compositionally biased region" description="Low complexity" evidence="2">
    <location>
        <begin position="18"/>
        <end position="28"/>
    </location>
</feature>
<sequence length="331" mass="37880">MMHKSRYFRGSRRRVKKTSQNASSSSNEKSIDASKTENTDLQAVDLSENVRIQRKRPQAIDNTEREQTKKSKKSKPQSSSSKSYVASNDRVQATKKKVTKRTNDHDNLVSSTTTGHKRNKQLNRTGSLSFSESDGNFTLSDESDSLTDTVELCEQSHRKFLQQQIKILKIPFQLETDCPALSRIKANDSKHIPLQVIHNTLRKVNHKTEDEIMRSLNRLAQRKLLDSLHATRSDSSPTAVAEEQVKRHQEVQIRVTNLEKAHDKIRQQHAQHKCIGVLVSQLETISQEFNNKTLIEEIQRTNDLVDVRREVAASDNIPSTHKQLVQILFKD</sequence>
<dbReference type="EMBL" id="MU827315">
    <property type="protein sequence ID" value="KAJ7358740.1"/>
    <property type="molecule type" value="Genomic_DNA"/>
</dbReference>
<dbReference type="OrthoDB" id="5985225at2759"/>
<evidence type="ECO:0000313" key="4">
    <source>
        <dbReference type="Proteomes" id="UP001163046"/>
    </source>
</evidence>
<accession>A0A9X0CLW7</accession>
<dbReference type="AlphaFoldDB" id="A0A9X0CLW7"/>
<proteinExistence type="predicted"/>
<keyword evidence="4" id="KW-1185">Reference proteome</keyword>
<feature type="compositionally biased region" description="Basic residues" evidence="2">
    <location>
        <begin position="1"/>
        <end position="17"/>
    </location>
</feature>
<reference evidence="3" key="1">
    <citation type="submission" date="2023-01" db="EMBL/GenBank/DDBJ databases">
        <title>Genome assembly of the deep-sea coral Lophelia pertusa.</title>
        <authorList>
            <person name="Herrera S."/>
            <person name="Cordes E."/>
        </authorList>
    </citation>
    <scope>NUCLEOTIDE SEQUENCE</scope>
    <source>
        <strain evidence="3">USNM1676648</strain>
        <tissue evidence="3">Polyp</tissue>
    </source>
</reference>
<name>A0A9X0CLW7_9CNID</name>
<gene>
    <name evidence="3" type="ORF">OS493_021516</name>
</gene>
<dbReference type="Proteomes" id="UP001163046">
    <property type="component" value="Unassembled WGS sequence"/>
</dbReference>
<feature type="compositionally biased region" description="Basic and acidic residues" evidence="2">
    <location>
        <begin position="29"/>
        <end position="38"/>
    </location>
</feature>